<accession>A0A1Y5Q4H3</accession>
<dbReference type="AlphaFoldDB" id="A0A1Y5Q4H3"/>
<reference evidence="1" key="1">
    <citation type="submission" date="2016-03" db="EMBL/GenBank/DDBJ databases">
        <authorList>
            <person name="Ploux O."/>
        </authorList>
    </citation>
    <scope>NUCLEOTIDE SEQUENCE</scope>
    <source>
        <strain evidence="1">UC10</strain>
    </source>
</reference>
<evidence type="ECO:0000313" key="1">
    <source>
        <dbReference type="EMBL" id="SBV34374.1"/>
    </source>
</evidence>
<organism evidence="1">
    <name type="scientific">uncultured Sphingopyxis sp</name>
    <dbReference type="NCBI Taxonomy" id="310581"/>
    <lineage>
        <taxon>Bacteria</taxon>
        <taxon>Pseudomonadati</taxon>
        <taxon>Pseudomonadota</taxon>
        <taxon>Alphaproteobacteria</taxon>
        <taxon>Sphingomonadales</taxon>
        <taxon>Sphingomonadaceae</taxon>
        <taxon>Sphingopyxis</taxon>
        <taxon>environmental samples</taxon>
    </lineage>
</organism>
<dbReference type="EMBL" id="LT598653">
    <property type="protein sequence ID" value="SBV34374.1"/>
    <property type="molecule type" value="Genomic_DNA"/>
</dbReference>
<protein>
    <submittedName>
        <fullName evidence="1">Uncharacterized protein</fullName>
    </submittedName>
</protein>
<dbReference type="KEGG" id="sphu:SPPYR_3259"/>
<name>A0A1Y5Q4H3_9SPHN</name>
<sequence>MARVATIANGGFEWLADTPNIVIPAESQTARSASAGTQSGISLRTLWVRFRGGDE</sequence>
<gene>
    <name evidence="1" type="ORF">SPPYR_3259</name>
</gene>
<proteinExistence type="predicted"/>